<proteinExistence type="predicted"/>
<dbReference type="EMBL" id="JAWDGP010007571">
    <property type="protein sequence ID" value="KAK3713109.1"/>
    <property type="molecule type" value="Genomic_DNA"/>
</dbReference>
<dbReference type="Proteomes" id="UP001283361">
    <property type="component" value="Unassembled WGS sequence"/>
</dbReference>
<sequence length="83" mass="9779">MPQEYFVTMVTKSRRALMLTSGLVATTARDKMQTLRNKSLNNRAQERRKRKDKDAVCLFLIAFNMRRRQEIGDSPRQPRAKHD</sequence>
<protein>
    <submittedName>
        <fullName evidence="1">Uncharacterized protein</fullName>
    </submittedName>
</protein>
<gene>
    <name evidence="1" type="ORF">RRG08_036721</name>
</gene>
<evidence type="ECO:0000313" key="2">
    <source>
        <dbReference type="Proteomes" id="UP001283361"/>
    </source>
</evidence>
<dbReference type="AlphaFoldDB" id="A0AAE1CM83"/>
<comment type="caution">
    <text evidence="1">The sequence shown here is derived from an EMBL/GenBank/DDBJ whole genome shotgun (WGS) entry which is preliminary data.</text>
</comment>
<reference evidence="1" key="1">
    <citation type="journal article" date="2023" name="G3 (Bethesda)">
        <title>A reference genome for the long-term kleptoplast-retaining sea slug Elysia crispata morphotype clarki.</title>
        <authorList>
            <person name="Eastman K.E."/>
            <person name="Pendleton A.L."/>
            <person name="Shaikh M.A."/>
            <person name="Suttiyut T."/>
            <person name="Ogas R."/>
            <person name="Tomko P."/>
            <person name="Gavelis G."/>
            <person name="Widhalm J.R."/>
            <person name="Wisecaver J.H."/>
        </authorList>
    </citation>
    <scope>NUCLEOTIDE SEQUENCE</scope>
    <source>
        <strain evidence="1">ECLA1</strain>
    </source>
</reference>
<keyword evidence="2" id="KW-1185">Reference proteome</keyword>
<organism evidence="1 2">
    <name type="scientific">Elysia crispata</name>
    <name type="common">lettuce slug</name>
    <dbReference type="NCBI Taxonomy" id="231223"/>
    <lineage>
        <taxon>Eukaryota</taxon>
        <taxon>Metazoa</taxon>
        <taxon>Spiralia</taxon>
        <taxon>Lophotrochozoa</taxon>
        <taxon>Mollusca</taxon>
        <taxon>Gastropoda</taxon>
        <taxon>Heterobranchia</taxon>
        <taxon>Euthyneura</taxon>
        <taxon>Panpulmonata</taxon>
        <taxon>Sacoglossa</taxon>
        <taxon>Placobranchoidea</taxon>
        <taxon>Plakobranchidae</taxon>
        <taxon>Elysia</taxon>
    </lineage>
</organism>
<name>A0AAE1CM83_9GAST</name>
<evidence type="ECO:0000313" key="1">
    <source>
        <dbReference type="EMBL" id="KAK3713109.1"/>
    </source>
</evidence>
<accession>A0AAE1CM83</accession>